<keyword evidence="2" id="KW-1185">Reference proteome</keyword>
<dbReference type="EMBL" id="JRKL02007485">
    <property type="protein sequence ID" value="KAF3947691.1"/>
    <property type="molecule type" value="Genomic_DNA"/>
</dbReference>
<dbReference type="AlphaFoldDB" id="A0A8J4QC45"/>
<evidence type="ECO:0000313" key="1">
    <source>
        <dbReference type="EMBL" id="KAF3947691.1"/>
    </source>
</evidence>
<protein>
    <recommendedName>
        <fullName evidence="3">Reverse transcriptase zinc-binding domain-containing protein</fullName>
    </recommendedName>
</protein>
<dbReference type="OrthoDB" id="10542346at2759"/>
<evidence type="ECO:0000313" key="2">
    <source>
        <dbReference type="Proteomes" id="UP000737018"/>
    </source>
</evidence>
<organism evidence="1 2">
    <name type="scientific">Castanea mollissima</name>
    <name type="common">Chinese chestnut</name>
    <dbReference type="NCBI Taxonomy" id="60419"/>
    <lineage>
        <taxon>Eukaryota</taxon>
        <taxon>Viridiplantae</taxon>
        <taxon>Streptophyta</taxon>
        <taxon>Embryophyta</taxon>
        <taxon>Tracheophyta</taxon>
        <taxon>Spermatophyta</taxon>
        <taxon>Magnoliopsida</taxon>
        <taxon>eudicotyledons</taxon>
        <taxon>Gunneridae</taxon>
        <taxon>Pentapetalae</taxon>
        <taxon>rosids</taxon>
        <taxon>fabids</taxon>
        <taxon>Fagales</taxon>
        <taxon>Fagaceae</taxon>
        <taxon>Castanea</taxon>
    </lineage>
</organism>
<name>A0A8J4QC45_9ROSI</name>
<gene>
    <name evidence="1" type="ORF">CMV_026206</name>
</gene>
<proteinExistence type="predicted"/>
<evidence type="ECO:0008006" key="3">
    <source>
        <dbReference type="Google" id="ProtNLM"/>
    </source>
</evidence>
<comment type="caution">
    <text evidence="1">The sequence shown here is derived from an EMBL/GenBank/DDBJ whole genome shotgun (WGS) entry which is preliminary data.</text>
</comment>
<dbReference type="Proteomes" id="UP000737018">
    <property type="component" value="Unassembled WGS sequence"/>
</dbReference>
<sequence>MPSPHLEELHIEGCNSLDSQSRRRLLSQLGETFGLPQNMELRFQSGSTIKVLEAPYHSRVASQNLIRFSKTHCPLCEIAEDSLLHLFQCCPYAKGVWYGARWECHWPKRSANCGRGYKENFIVNPACKPNSALALASSSFGNLIFLWLSLLCLKQKIHEPGCD</sequence>
<accession>A0A8J4QC45</accession>
<reference evidence="1" key="1">
    <citation type="submission" date="2020-03" db="EMBL/GenBank/DDBJ databases">
        <title>Castanea mollissima Vanexum genome sequencing.</title>
        <authorList>
            <person name="Staton M."/>
        </authorList>
    </citation>
    <scope>NUCLEOTIDE SEQUENCE</scope>
    <source>
        <tissue evidence="1">Leaf</tissue>
    </source>
</reference>